<accession>A0A0F9ATE8</accession>
<sequence>MMEIVQTTQPTYFRLSEDFLAPYQRKGDPFTSLLARSTYLTKYCRGNVETWTETIRRVVEGNVNLAYGVSRQEAELLFHLFWTGQVLPPGRGLWTGGVEGIPADARFNCFAAETQFWANGILTTFREAAGQTVEVLAKDGQWRSAKVRSFGQQRLFTYLLKPPGRTNFAFKFTATAEHRWFTSNRGEVTDLKVGDKVIELGGGGLGSYDAVSTVDRLTKTQIITKSDHKYRLSDGSGFSGAHWQRGLIVEPTQERIATIRQANLARTFGHYDWKKLPLETLVAIWKLLPKKESE</sequence>
<name>A0A0F9ATE8_9ZZZZ</name>
<protein>
    <recommendedName>
        <fullName evidence="1">Ribonucleotide reductase alpha-helical domain-containing protein</fullName>
    </recommendedName>
</protein>
<evidence type="ECO:0000259" key="1">
    <source>
        <dbReference type="Pfam" id="PF17975"/>
    </source>
</evidence>
<dbReference type="SUPFAM" id="SSF51998">
    <property type="entry name" value="PFL-like glycyl radical enzymes"/>
    <property type="match status" value="1"/>
</dbReference>
<organism evidence="2">
    <name type="scientific">marine sediment metagenome</name>
    <dbReference type="NCBI Taxonomy" id="412755"/>
    <lineage>
        <taxon>unclassified sequences</taxon>
        <taxon>metagenomes</taxon>
        <taxon>ecological metagenomes</taxon>
    </lineage>
</organism>
<proteinExistence type="predicted"/>
<dbReference type="Pfam" id="PF17975">
    <property type="entry name" value="RNR_Alpha"/>
    <property type="match status" value="1"/>
</dbReference>
<comment type="caution">
    <text evidence="2">The sequence shown here is derived from an EMBL/GenBank/DDBJ whole genome shotgun (WGS) entry which is preliminary data.</text>
</comment>
<gene>
    <name evidence="2" type="ORF">LCGC14_2531400</name>
</gene>
<evidence type="ECO:0000313" key="2">
    <source>
        <dbReference type="EMBL" id="KKL12874.1"/>
    </source>
</evidence>
<dbReference type="AlphaFoldDB" id="A0A0F9ATE8"/>
<dbReference type="Gene3D" id="3.20.70.20">
    <property type="match status" value="1"/>
</dbReference>
<dbReference type="InterPro" id="IPR040763">
    <property type="entry name" value="RNR_alpha_hel"/>
</dbReference>
<feature type="domain" description="Ribonucleotide reductase alpha-helical" evidence="1">
    <location>
        <begin position="15"/>
        <end position="97"/>
    </location>
</feature>
<dbReference type="EMBL" id="LAZR01041090">
    <property type="protein sequence ID" value="KKL12874.1"/>
    <property type="molecule type" value="Genomic_DNA"/>
</dbReference>
<reference evidence="2" key="1">
    <citation type="journal article" date="2015" name="Nature">
        <title>Complex archaea that bridge the gap between prokaryotes and eukaryotes.</title>
        <authorList>
            <person name="Spang A."/>
            <person name="Saw J.H."/>
            <person name="Jorgensen S.L."/>
            <person name="Zaremba-Niedzwiedzka K."/>
            <person name="Martijn J."/>
            <person name="Lind A.E."/>
            <person name="van Eijk R."/>
            <person name="Schleper C."/>
            <person name="Guy L."/>
            <person name="Ettema T.J."/>
        </authorList>
    </citation>
    <scope>NUCLEOTIDE SEQUENCE</scope>
</reference>